<dbReference type="EMBL" id="MT143413">
    <property type="protein sequence ID" value="QJA96577.1"/>
    <property type="molecule type" value="Genomic_DNA"/>
</dbReference>
<protein>
    <submittedName>
        <fullName evidence="1">Uncharacterized protein</fullName>
    </submittedName>
</protein>
<dbReference type="AlphaFoldDB" id="A0A6M3LMM4"/>
<organism evidence="1">
    <name type="scientific">viral metagenome</name>
    <dbReference type="NCBI Taxonomy" id="1070528"/>
    <lineage>
        <taxon>unclassified sequences</taxon>
        <taxon>metagenomes</taxon>
        <taxon>organismal metagenomes</taxon>
    </lineage>
</organism>
<proteinExistence type="predicted"/>
<reference evidence="1" key="1">
    <citation type="submission" date="2020-03" db="EMBL/GenBank/DDBJ databases">
        <title>The deep terrestrial virosphere.</title>
        <authorList>
            <person name="Holmfeldt K."/>
            <person name="Nilsson E."/>
            <person name="Simone D."/>
            <person name="Lopez-Fernandez M."/>
            <person name="Wu X."/>
            <person name="de Brujin I."/>
            <person name="Lundin D."/>
            <person name="Andersson A."/>
            <person name="Bertilsson S."/>
            <person name="Dopson M."/>
        </authorList>
    </citation>
    <scope>NUCLEOTIDE SEQUENCE</scope>
    <source>
        <strain evidence="1">MM415B07986</strain>
    </source>
</reference>
<evidence type="ECO:0000313" key="1">
    <source>
        <dbReference type="EMBL" id="QJA96577.1"/>
    </source>
</evidence>
<gene>
    <name evidence="1" type="ORF">MM415B07986_0009</name>
</gene>
<name>A0A6M3LMM4_9ZZZZ</name>
<sequence length="162" mass="18882">MGHYDLNTVIMRLGGIFSEGFKGIKQEKINKNLKEAFNYDFLNEFEKDENYEETMESRLQKEESYNEIFPDLETARELFAFLNGNFVGDGTKGSCFSYSSVGNYRELQRMEGGWKLITSKIKDNIPPIFLLNMCEDEEVIDYSIVHNGEVLDDKNLLFERLK</sequence>
<accession>A0A6M3LMM4</accession>